<evidence type="ECO:0000256" key="2">
    <source>
        <dbReference type="ARBA" id="ARBA00011738"/>
    </source>
</evidence>
<feature type="chain" id="PRO_5014486545" description="Dirigent protein" evidence="4">
    <location>
        <begin position="27"/>
        <end position="327"/>
    </location>
</feature>
<comment type="similarity">
    <text evidence="1 4">Belongs to the plant dirigent protein family.</text>
</comment>
<evidence type="ECO:0000256" key="3">
    <source>
        <dbReference type="ARBA" id="ARBA00022525"/>
    </source>
</evidence>
<reference evidence="5" key="1">
    <citation type="submission" date="2015-06" db="UniProtKB">
        <authorList>
            <consortium name="EnsemblPlants"/>
        </authorList>
    </citation>
    <scope>IDENTIFICATION</scope>
</reference>
<dbReference type="Pfam" id="PF03018">
    <property type="entry name" value="Dirigent"/>
    <property type="match status" value="1"/>
</dbReference>
<dbReference type="InterPro" id="IPR004265">
    <property type="entry name" value="Dirigent"/>
</dbReference>
<dbReference type="EnsemblPlants" id="EMT21561">
    <property type="protein sequence ID" value="EMT21561"/>
    <property type="gene ID" value="F775_24341"/>
</dbReference>
<keyword evidence="4" id="KW-0052">Apoplast</keyword>
<comment type="subunit">
    <text evidence="2 4">Homodimer.</text>
</comment>
<comment type="subcellular location">
    <subcellularLocation>
        <location evidence="4">Secreted</location>
        <location evidence="4">Extracellular space</location>
        <location evidence="4">Apoplast</location>
    </subcellularLocation>
</comment>
<feature type="signal peptide" evidence="4">
    <location>
        <begin position="1"/>
        <end position="26"/>
    </location>
</feature>
<dbReference type="GO" id="GO:0048046">
    <property type="term" value="C:apoplast"/>
    <property type="evidence" value="ECO:0007669"/>
    <property type="project" value="UniProtKB-SubCell"/>
</dbReference>
<evidence type="ECO:0000256" key="1">
    <source>
        <dbReference type="ARBA" id="ARBA00010746"/>
    </source>
</evidence>
<dbReference type="InterPro" id="IPR044859">
    <property type="entry name" value="Allene_oxi_cyc_Dirigent"/>
</dbReference>
<proteinExistence type="inferred from homology"/>
<protein>
    <recommendedName>
        <fullName evidence="4">Dirigent protein</fullName>
    </recommendedName>
</protein>
<sequence>MASPTRDLSIILVMHFILSMASPSLSCVIPCESEINLRLYLHQIAAGSGTNQVAIVASSQPAGFGTTAVNDWTVIDGPNPGTATIVARTKGMHVQADVGGPGWFNYFSMVFEDSRRRGSSFEVMGMNRAQEGEMAIIGGTGEFAMARGTIKYRALANPPPGQSIKELNIHAFYVKPACGSLRISHSQLNYTDDLYICEASATCTFSDGKTFLKVRNTLKLSCPFPFELDAASFENRDEDRSTSARLDPKAVALHYMPQQFSVESDCLRYSSVVEAIPKAIAQHSGHYCIIQNETKSVLAATLKQQQHPTSERAQIYDSELRLIAHYI</sequence>
<dbReference type="AlphaFoldDB" id="M8CEF6"/>
<dbReference type="Gene3D" id="2.40.480.10">
    <property type="entry name" value="Allene oxide cyclase-like"/>
    <property type="match status" value="1"/>
</dbReference>
<evidence type="ECO:0000256" key="4">
    <source>
        <dbReference type="RuleBase" id="RU363099"/>
    </source>
</evidence>
<keyword evidence="3 4" id="KW-0964">Secreted</keyword>
<comment type="function">
    <text evidence="4">Dirigent proteins impart stereoselectivity on the phenoxy radical-coupling reaction, yielding optically active lignans from two molecules of coniferyl alcohol in the biosynthesis of lignans, flavonolignans, and alkaloids and thus plays a central role in plant secondary metabolism.</text>
</comment>
<evidence type="ECO:0000313" key="5">
    <source>
        <dbReference type="EnsemblPlants" id="EMT21561"/>
    </source>
</evidence>
<dbReference type="PANTHER" id="PTHR21495">
    <property type="entry name" value="NUCLEOPORIN-RELATED"/>
    <property type="match status" value="1"/>
</dbReference>
<accession>M8CEF6</accession>
<keyword evidence="4" id="KW-0732">Signal</keyword>
<name>M8CEF6_AEGTA</name>
<dbReference type="GO" id="GO:0009699">
    <property type="term" value="P:phenylpropanoid biosynthetic process"/>
    <property type="evidence" value="ECO:0007669"/>
    <property type="project" value="UniProtKB-ARBA"/>
</dbReference>
<organism evidence="5">
    <name type="scientific">Aegilops tauschii</name>
    <name type="common">Tausch's goatgrass</name>
    <name type="synonym">Aegilops squarrosa</name>
    <dbReference type="NCBI Taxonomy" id="37682"/>
    <lineage>
        <taxon>Eukaryota</taxon>
        <taxon>Viridiplantae</taxon>
        <taxon>Streptophyta</taxon>
        <taxon>Embryophyta</taxon>
        <taxon>Tracheophyta</taxon>
        <taxon>Spermatophyta</taxon>
        <taxon>Magnoliopsida</taxon>
        <taxon>Liliopsida</taxon>
        <taxon>Poales</taxon>
        <taxon>Poaceae</taxon>
        <taxon>BOP clade</taxon>
        <taxon>Pooideae</taxon>
        <taxon>Triticodae</taxon>
        <taxon>Triticeae</taxon>
        <taxon>Triticinae</taxon>
        <taxon>Aegilops</taxon>
    </lineage>
</organism>